<dbReference type="EMBL" id="LR796233">
    <property type="protein sequence ID" value="CAB4129117.1"/>
    <property type="molecule type" value="Genomic_DNA"/>
</dbReference>
<reference evidence="3" key="1">
    <citation type="submission" date="2020-04" db="EMBL/GenBank/DDBJ databases">
        <authorList>
            <person name="Chiriac C."/>
            <person name="Salcher M."/>
            <person name="Ghai R."/>
            <person name="Kavagutti S V."/>
        </authorList>
    </citation>
    <scope>NUCLEOTIDE SEQUENCE</scope>
</reference>
<keyword evidence="2 3" id="KW-0808">Transferase</keyword>
<accession>A0A6J5L7U4</accession>
<dbReference type="InterPro" id="IPR008630">
    <property type="entry name" value="Glyco_trans_34"/>
</dbReference>
<keyword evidence="1" id="KW-0328">Glycosyltransferase</keyword>
<evidence type="ECO:0000256" key="1">
    <source>
        <dbReference type="ARBA" id="ARBA00022676"/>
    </source>
</evidence>
<sequence>MNFALVTAHNAAYQPLADITWDQNKRLYAERWGYGAYAKTDGYKYPVSQISFERTELIIELLESGKYDWIHACGCDTMITNFTIPLSDIADNNYDFVIATDCFNINNDSFLARNTPTTIAWLRHVITVREQYANDPWYDQQAMIDSIDMMGNQIKIVPQKEINSYDYDQYPGSVPHVYKKDMFGNNGQWSSGDFLIHWPGVPLERRIPLATEMLTQVIK</sequence>
<organism evidence="3">
    <name type="scientific">uncultured Caudovirales phage</name>
    <dbReference type="NCBI Taxonomy" id="2100421"/>
    <lineage>
        <taxon>Viruses</taxon>
        <taxon>Duplodnaviria</taxon>
        <taxon>Heunggongvirae</taxon>
        <taxon>Uroviricota</taxon>
        <taxon>Caudoviricetes</taxon>
        <taxon>Peduoviridae</taxon>
        <taxon>Maltschvirus</taxon>
        <taxon>Maltschvirus maltsch</taxon>
    </lineage>
</organism>
<dbReference type="Gene3D" id="3.90.550.10">
    <property type="entry name" value="Spore Coat Polysaccharide Biosynthesis Protein SpsA, Chain A"/>
    <property type="match status" value="1"/>
</dbReference>
<dbReference type="PANTHER" id="PTHR31306">
    <property type="entry name" value="ALPHA-1,6-MANNOSYLTRANSFERASE MNN11-RELATED"/>
    <property type="match status" value="1"/>
</dbReference>
<dbReference type="InterPro" id="IPR029044">
    <property type="entry name" value="Nucleotide-diphossugar_trans"/>
</dbReference>
<dbReference type="GO" id="GO:0016020">
    <property type="term" value="C:membrane"/>
    <property type="evidence" value="ECO:0007669"/>
    <property type="project" value="InterPro"/>
</dbReference>
<dbReference type="GO" id="GO:0016757">
    <property type="term" value="F:glycosyltransferase activity"/>
    <property type="evidence" value="ECO:0007669"/>
    <property type="project" value="UniProtKB-KW"/>
</dbReference>
<proteinExistence type="predicted"/>
<dbReference type="GO" id="GO:0006487">
    <property type="term" value="P:protein N-linked glycosylation"/>
    <property type="evidence" value="ECO:0007669"/>
    <property type="project" value="TreeGrafter"/>
</dbReference>
<name>A0A6J5L7U4_9CAUD</name>
<dbReference type="PANTHER" id="PTHR31306:SF4">
    <property type="entry name" value="ALPHA-1,2-GALACTOSYLTRANSFERASE"/>
    <property type="match status" value="1"/>
</dbReference>
<evidence type="ECO:0000313" key="3">
    <source>
        <dbReference type="EMBL" id="CAB4129117.1"/>
    </source>
</evidence>
<gene>
    <name evidence="3" type="ORF">UFOVP112_215</name>
</gene>
<evidence type="ECO:0000256" key="2">
    <source>
        <dbReference type="ARBA" id="ARBA00022679"/>
    </source>
</evidence>
<protein>
    <submittedName>
        <fullName evidence="3">Glycosyltransferase 34</fullName>
    </submittedName>
</protein>